<feature type="compositionally biased region" description="Basic and acidic residues" evidence="9">
    <location>
        <begin position="858"/>
        <end position="868"/>
    </location>
</feature>
<feature type="region of interest" description="Disordered" evidence="9">
    <location>
        <begin position="1"/>
        <end position="56"/>
    </location>
</feature>
<dbReference type="GO" id="GO:0004674">
    <property type="term" value="F:protein serine/threonine kinase activity"/>
    <property type="evidence" value="ECO:0007669"/>
    <property type="project" value="UniProtKB-KW"/>
</dbReference>
<evidence type="ECO:0000313" key="11">
    <source>
        <dbReference type="EMBL" id="KAK6330665.1"/>
    </source>
</evidence>
<feature type="region of interest" description="Disordered" evidence="9">
    <location>
        <begin position="848"/>
        <end position="899"/>
    </location>
</feature>
<sequence>MPRGAAAPRQEQVFFSSRSGHMKMKKAKATAPAVETSSGESTDDKASDAPSKRRISTVASLRAVKAMALPNSKAHLPSSQRERSEPKSSSKLWSGLSAKLGNEEFKISSSNPYASKRGSNIEALGTRTAISSTISSGSSTRPSSNHSHGTSFYSDPGHRANTFNEHSHRLSYHSDHRPEIHRNVESRLSHISSRSNTSAESGYWSQSGVSESGGSRFWDDAKITSTVTKEFIEDCLRKVPATEPLIPRLSQPVGFGDGLTETTYAEWIVSRAQKFFLILVDLGIPEQIFWITDDSWGDDDLPISLESIPRLKLSRVPDPVIDRKFYKAQYNYLLRFLYNGAHIDFEEFETVPLDLVKNCSGLFSQPVDHVRCPRNPDNMLTRKRFPLVDRDGNSLLPEFMEEVESFRIVSHRHIVELWASYTYKGHGYLLLSPATDFTLRSFLHHPPSEFSKMAEDSRRFKLLDWMRCLSDGLAYLYDQEIPHGDIRPRAIVIDGKTGEIYFSDVGSQRRLAFAKAANMNDNERYEYSAPELFLRVAQLSISQSPTTLHFDGGRTGRRLANPAKREQLEGKKVLVTPPPTGADGFEATRRFSIQSDIAPSFISSNPAYRGTPRTGACTPVSFDASSQAESHMTFTTSQKGVSTGAVQVAEWVCRPAAKSDVFSLGCIMLDMLTFHSQKKKLSNFPAARARHNRAAGSRGGGQPDSSFHANIPETNEWIKDLHKEATKRDDDVVASVLVLVSQMLSKDPEDRPTPREVGDTLFRIMTFVKEPHCEQFVEWTSNNHDSFGNWSGWDDVHDYTSPVPPEGGDYATISSKSGKEYAEPHDLHGIHQQISRLSFGTFGGSGVSLMGRSRMQHSRNDSLSEHPRPNSQTPESGWANRSGSSLEEQKMKGSNADYL</sequence>
<feature type="compositionally biased region" description="Low complexity" evidence="9">
    <location>
        <begin position="132"/>
        <end position="144"/>
    </location>
</feature>
<comment type="caution">
    <text evidence="11">The sequence shown here is derived from an EMBL/GenBank/DDBJ whole genome shotgun (WGS) entry which is preliminary data.</text>
</comment>
<evidence type="ECO:0000256" key="8">
    <source>
        <dbReference type="ARBA" id="ARBA00048679"/>
    </source>
</evidence>
<feature type="region of interest" description="Disordered" evidence="9">
    <location>
        <begin position="685"/>
        <end position="710"/>
    </location>
</feature>
<keyword evidence="4" id="KW-0547">Nucleotide-binding</keyword>
<feature type="region of interest" description="Disordered" evidence="9">
    <location>
        <begin position="132"/>
        <end position="163"/>
    </location>
</feature>
<dbReference type="Gene3D" id="1.10.510.10">
    <property type="entry name" value="Transferase(Phosphotransferase) domain 1"/>
    <property type="match status" value="2"/>
</dbReference>
<dbReference type="Proteomes" id="UP001313282">
    <property type="component" value="Unassembled WGS sequence"/>
</dbReference>
<dbReference type="PANTHER" id="PTHR43671">
    <property type="entry name" value="SERINE/THREONINE-PROTEIN KINASE NEK"/>
    <property type="match status" value="1"/>
</dbReference>
<feature type="domain" description="Protein kinase" evidence="10">
    <location>
        <begin position="331"/>
        <end position="768"/>
    </location>
</feature>
<evidence type="ECO:0000256" key="7">
    <source>
        <dbReference type="ARBA" id="ARBA00047899"/>
    </source>
</evidence>
<evidence type="ECO:0000256" key="1">
    <source>
        <dbReference type="ARBA" id="ARBA00012513"/>
    </source>
</evidence>
<dbReference type="SUPFAM" id="SSF56112">
    <property type="entry name" value="Protein kinase-like (PK-like)"/>
    <property type="match status" value="2"/>
</dbReference>
<keyword evidence="5" id="KW-0418">Kinase</keyword>
<evidence type="ECO:0000256" key="5">
    <source>
        <dbReference type="ARBA" id="ARBA00022777"/>
    </source>
</evidence>
<dbReference type="EC" id="2.7.11.1" evidence="1"/>
<feature type="compositionally biased region" description="Polar residues" evidence="9">
    <location>
        <begin position="189"/>
        <end position="206"/>
    </location>
</feature>
<feature type="compositionally biased region" description="Basic and acidic residues" evidence="9">
    <location>
        <begin position="42"/>
        <end position="51"/>
    </location>
</feature>
<evidence type="ECO:0000256" key="2">
    <source>
        <dbReference type="ARBA" id="ARBA00022527"/>
    </source>
</evidence>
<dbReference type="PANTHER" id="PTHR43671:SF98">
    <property type="entry name" value="SERINE_THREONINE-PROTEIN KINASE NEK11"/>
    <property type="match status" value="1"/>
</dbReference>
<evidence type="ECO:0000256" key="9">
    <source>
        <dbReference type="SAM" id="MobiDB-lite"/>
    </source>
</evidence>
<keyword evidence="2" id="KW-0723">Serine/threonine-protein kinase</keyword>
<feature type="region of interest" description="Disordered" evidence="9">
    <location>
        <begin position="187"/>
        <end position="206"/>
    </location>
</feature>
<reference evidence="11 12" key="1">
    <citation type="submission" date="2019-10" db="EMBL/GenBank/DDBJ databases">
        <authorList>
            <person name="Palmer J.M."/>
        </authorList>
    </citation>
    <scope>NUCLEOTIDE SEQUENCE [LARGE SCALE GENOMIC DNA]</scope>
    <source>
        <strain evidence="11 12">TWF718</strain>
    </source>
</reference>
<keyword evidence="3" id="KW-0808">Transferase</keyword>
<comment type="catalytic activity">
    <reaction evidence="8">
        <text>L-seryl-[protein] + ATP = O-phospho-L-seryl-[protein] + ADP + H(+)</text>
        <dbReference type="Rhea" id="RHEA:17989"/>
        <dbReference type="Rhea" id="RHEA-COMP:9863"/>
        <dbReference type="Rhea" id="RHEA-COMP:11604"/>
        <dbReference type="ChEBI" id="CHEBI:15378"/>
        <dbReference type="ChEBI" id="CHEBI:29999"/>
        <dbReference type="ChEBI" id="CHEBI:30616"/>
        <dbReference type="ChEBI" id="CHEBI:83421"/>
        <dbReference type="ChEBI" id="CHEBI:456216"/>
        <dbReference type="EC" id="2.7.11.1"/>
    </reaction>
</comment>
<evidence type="ECO:0000256" key="6">
    <source>
        <dbReference type="ARBA" id="ARBA00022840"/>
    </source>
</evidence>
<evidence type="ECO:0000256" key="4">
    <source>
        <dbReference type="ARBA" id="ARBA00022741"/>
    </source>
</evidence>
<feature type="region of interest" description="Disordered" evidence="9">
    <location>
        <begin position="68"/>
        <end position="93"/>
    </location>
</feature>
<name>A0AAN8RJ63_9PEZI</name>
<evidence type="ECO:0000259" key="10">
    <source>
        <dbReference type="PROSITE" id="PS50011"/>
    </source>
</evidence>
<accession>A0AAN8RJ63</accession>
<comment type="catalytic activity">
    <reaction evidence="7">
        <text>L-threonyl-[protein] + ATP = O-phospho-L-threonyl-[protein] + ADP + H(+)</text>
        <dbReference type="Rhea" id="RHEA:46608"/>
        <dbReference type="Rhea" id="RHEA-COMP:11060"/>
        <dbReference type="Rhea" id="RHEA-COMP:11605"/>
        <dbReference type="ChEBI" id="CHEBI:15378"/>
        <dbReference type="ChEBI" id="CHEBI:30013"/>
        <dbReference type="ChEBI" id="CHEBI:30616"/>
        <dbReference type="ChEBI" id="CHEBI:61977"/>
        <dbReference type="ChEBI" id="CHEBI:456216"/>
        <dbReference type="EC" id="2.7.11.1"/>
    </reaction>
</comment>
<dbReference type="GO" id="GO:0005524">
    <property type="term" value="F:ATP binding"/>
    <property type="evidence" value="ECO:0007669"/>
    <property type="project" value="UniProtKB-KW"/>
</dbReference>
<gene>
    <name evidence="11" type="ORF">TWF718_002862</name>
</gene>
<dbReference type="AlphaFoldDB" id="A0AAN8RJ63"/>
<dbReference type="InterPro" id="IPR011009">
    <property type="entry name" value="Kinase-like_dom_sf"/>
</dbReference>
<evidence type="ECO:0000313" key="12">
    <source>
        <dbReference type="Proteomes" id="UP001313282"/>
    </source>
</evidence>
<organism evidence="11 12">
    <name type="scientific">Orbilia javanica</name>
    <dbReference type="NCBI Taxonomy" id="47235"/>
    <lineage>
        <taxon>Eukaryota</taxon>
        <taxon>Fungi</taxon>
        <taxon>Dikarya</taxon>
        <taxon>Ascomycota</taxon>
        <taxon>Pezizomycotina</taxon>
        <taxon>Orbiliomycetes</taxon>
        <taxon>Orbiliales</taxon>
        <taxon>Orbiliaceae</taxon>
        <taxon>Orbilia</taxon>
    </lineage>
</organism>
<dbReference type="InterPro" id="IPR050660">
    <property type="entry name" value="NEK_Ser/Thr_kinase"/>
</dbReference>
<dbReference type="Pfam" id="PF00069">
    <property type="entry name" value="Pkinase"/>
    <property type="match status" value="1"/>
</dbReference>
<keyword evidence="12" id="KW-1185">Reference proteome</keyword>
<dbReference type="PROSITE" id="PS50011">
    <property type="entry name" value="PROTEIN_KINASE_DOM"/>
    <property type="match status" value="1"/>
</dbReference>
<keyword evidence="6" id="KW-0067">ATP-binding</keyword>
<feature type="compositionally biased region" description="Polar residues" evidence="9">
    <location>
        <begin position="869"/>
        <end position="886"/>
    </location>
</feature>
<dbReference type="SMART" id="SM00220">
    <property type="entry name" value="S_TKc"/>
    <property type="match status" value="1"/>
</dbReference>
<dbReference type="GO" id="GO:0005634">
    <property type="term" value="C:nucleus"/>
    <property type="evidence" value="ECO:0007669"/>
    <property type="project" value="TreeGrafter"/>
</dbReference>
<dbReference type="InterPro" id="IPR000719">
    <property type="entry name" value="Prot_kinase_dom"/>
</dbReference>
<protein>
    <recommendedName>
        <fullName evidence="1">non-specific serine/threonine protein kinase</fullName>
        <ecNumber evidence="1">2.7.11.1</ecNumber>
    </recommendedName>
</protein>
<proteinExistence type="predicted"/>
<dbReference type="EMBL" id="JAVHNR010000011">
    <property type="protein sequence ID" value="KAK6330665.1"/>
    <property type="molecule type" value="Genomic_DNA"/>
</dbReference>
<evidence type="ECO:0000256" key="3">
    <source>
        <dbReference type="ARBA" id="ARBA00022679"/>
    </source>
</evidence>